<organism evidence="2">
    <name type="scientific">Picea sitchensis</name>
    <name type="common">Sitka spruce</name>
    <name type="synonym">Pinus sitchensis</name>
    <dbReference type="NCBI Taxonomy" id="3332"/>
    <lineage>
        <taxon>Eukaryota</taxon>
        <taxon>Viridiplantae</taxon>
        <taxon>Streptophyta</taxon>
        <taxon>Embryophyta</taxon>
        <taxon>Tracheophyta</taxon>
        <taxon>Spermatophyta</taxon>
        <taxon>Pinopsida</taxon>
        <taxon>Pinidae</taxon>
        <taxon>Conifers I</taxon>
        <taxon>Pinales</taxon>
        <taxon>Pinaceae</taxon>
        <taxon>Picea</taxon>
    </lineage>
</organism>
<evidence type="ECO:0000256" key="1">
    <source>
        <dbReference type="SAM" id="MobiDB-lite"/>
    </source>
</evidence>
<dbReference type="AlphaFoldDB" id="A0A6B9XSA2"/>
<dbReference type="EMBL" id="MK697706">
    <property type="protein sequence ID" value="QHR92822.1"/>
    <property type="molecule type" value="Genomic_DNA"/>
</dbReference>
<sequence>MASETQSMDRVAFSAGADPPLPVDNHPKQTFPGITAPSLPRVGVPPLTY</sequence>
<accession>A0A6B9XSA2</accession>
<evidence type="ECO:0000313" key="2">
    <source>
        <dbReference type="EMBL" id="QHR92822.1"/>
    </source>
</evidence>
<protein>
    <submittedName>
        <fullName evidence="2">Uncharacterized protein</fullName>
    </submittedName>
</protein>
<keyword evidence="2" id="KW-0496">Mitochondrion</keyword>
<geneLocation type="mitochondrion" evidence="2"/>
<gene>
    <name evidence="2" type="primary">orf06924</name>
    <name evidence="2" type="ORF">Q903MT_gene6870</name>
</gene>
<proteinExistence type="predicted"/>
<name>A0A6B9XSA2_PICSI</name>
<feature type="region of interest" description="Disordered" evidence="1">
    <location>
        <begin position="1"/>
        <end position="49"/>
    </location>
</feature>
<reference evidence="2" key="1">
    <citation type="submission" date="2019-03" db="EMBL/GenBank/DDBJ databases">
        <title>Largest Complete Mitochondrial Genome of a Gymnosperm, Sitka Spruce (Picea sitchensis), Indicates Complex Physical Structure.</title>
        <authorList>
            <person name="Jackman S.D."/>
            <person name="Coombe L."/>
            <person name="Warren R."/>
            <person name="Kirk H."/>
            <person name="Trinh E."/>
            <person name="McLeod T."/>
            <person name="Pleasance S."/>
            <person name="Pandoh P."/>
            <person name="Zhao Y."/>
            <person name="Coope R."/>
            <person name="Bousquet J."/>
            <person name="Bohlmann J.C."/>
            <person name="Jones S.J.M."/>
            <person name="Birol I."/>
        </authorList>
    </citation>
    <scope>NUCLEOTIDE SEQUENCE</scope>
    <source>
        <strain evidence="2">Q903</strain>
    </source>
</reference>